<dbReference type="OrthoDB" id="9796533at2"/>
<sequence length="383" mass="41542">MQRGTFKLMKSVNKSLVLNKIRKDGPISRAQIAKESKLTPPTVSSFVKELLEEGLVKEKDLGKSNGGRKPTMLEINYHHFYIIGVDSGSSRVDVILSDLSGTIYERISTLFPKDMSKERFLDILSTGIRDILSKIHQPEKVLGIGVAMHGVVQVETGTSLIAPSLGLENIPIKETLEKEFNLEVYVENDARAMALGESWFGEYGEQDSMMTVNIGNGVGSGLVVDGSLYHGAQDIAGEIGHMMIDIHGEVCECGNKGCLQTFISGSSIARRANKLSEEYYDSGKDVYEAVQNGNTSLKEVFEETGKLIGIGITNLIHVVNPKLIVLGGGVMNAEEMLLPTVHKTIAQHALTPEAKETKVVVSKLGKDAALLGATALVLVEIFN</sequence>
<dbReference type="Pfam" id="PF00480">
    <property type="entry name" value="ROK"/>
    <property type="match status" value="1"/>
</dbReference>
<dbReference type="EMBL" id="BJYM01000015">
    <property type="protein sequence ID" value="GEN88720.1"/>
    <property type="molecule type" value="Genomic_DNA"/>
</dbReference>
<evidence type="ECO:0000313" key="4">
    <source>
        <dbReference type="EMBL" id="GEN88720.1"/>
    </source>
</evidence>
<dbReference type="PROSITE" id="PS01125">
    <property type="entry name" value="ROK"/>
    <property type="match status" value="1"/>
</dbReference>
<keyword evidence="3" id="KW-0119">Carbohydrate metabolism</keyword>
<keyword evidence="5" id="KW-1185">Reference proteome</keyword>
<evidence type="ECO:0000256" key="2">
    <source>
        <dbReference type="ARBA" id="ARBA00006479"/>
    </source>
</evidence>
<dbReference type="Gene3D" id="3.30.420.40">
    <property type="match status" value="2"/>
</dbReference>
<gene>
    <name evidence="4" type="primary">xylR_2</name>
    <name evidence="4" type="ORF">OSO01_34590</name>
</gene>
<proteinExistence type="inferred from homology"/>
<dbReference type="InterPro" id="IPR043129">
    <property type="entry name" value="ATPase_NBD"/>
</dbReference>
<dbReference type="Gene3D" id="1.10.10.10">
    <property type="entry name" value="Winged helix-like DNA-binding domain superfamily/Winged helix DNA-binding domain"/>
    <property type="match status" value="1"/>
</dbReference>
<name>A0A511ZMQ9_9BACI</name>
<evidence type="ECO:0000256" key="3">
    <source>
        <dbReference type="ARBA" id="ARBA00022629"/>
    </source>
</evidence>
<organism evidence="4 5">
    <name type="scientific">Oceanobacillus sojae</name>
    <dbReference type="NCBI Taxonomy" id="582851"/>
    <lineage>
        <taxon>Bacteria</taxon>
        <taxon>Bacillati</taxon>
        <taxon>Bacillota</taxon>
        <taxon>Bacilli</taxon>
        <taxon>Bacillales</taxon>
        <taxon>Bacillaceae</taxon>
        <taxon>Oceanobacillus</taxon>
    </lineage>
</organism>
<dbReference type="Proteomes" id="UP000321558">
    <property type="component" value="Unassembled WGS sequence"/>
</dbReference>
<accession>A0A511ZMQ9</accession>
<dbReference type="RefSeq" id="WP_147211625.1">
    <property type="nucleotide sequence ID" value="NZ_BJYM01000015.1"/>
</dbReference>
<evidence type="ECO:0000256" key="1">
    <source>
        <dbReference type="ARBA" id="ARBA00002486"/>
    </source>
</evidence>
<protein>
    <submittedName>
        <fullName evidence="4">Xylose repressor</fullName>
    </submittedName>
</protein>
<dbReference type="InterPro" id="IPR049874">
    <property type="entry name" value="ROK_cs"/>
</dbReference>
<dbReference type="GO" id="GO:0042732">
    <property type="term" value="P:D-xylose metabolic process"/>
    <property type="evidence" value="ECO:0007669"/>
    <property type="project" value="UniProtKB-KW"/>
</dbReference>
<dbReference type="STRING" id="582851.GCA_900162665_01409"/>
<dbReference type="InterPro" id="IPR000600">
    <property type="entry name" value="ROK"/>
</dbReference>
<comment type="function">
    <text evidence="1">Transcriptional repressor of xylose-utilizing enzymes.</text>
</comment>
<dbReference type="AlphaFoldDB" id="A0A511ZMQ9"/>
<keyword evidence="3" id="KW-0859">Xylose metabolism</keyword>
<dbReference type="InterPro" id="IPR036388">
    <property type="entry name" value="WH-like_DNA-bd_sf"/>
</dbReference>
<evidence type="ECO:0000313" key="5">
    <source>
        <dbReference type="Proteomes" id="UP000321558"/>
    </source>
</evidence>
<dbReference type="SUPFAM" id="SSF46785">
    <property type="entry name" value="Winged helix' DNA-binding domain"/>
    <property type="match status" value="1"/>
</dbReference>
<dbReference type="PANTHER" id="PTHR18964">
    <property type="entry name" value="ROK (REPRESSOR, ORF, KINASE) FAMILY"/>
    <property type="match status" value="1"/>
</dbReference>
<comment type="similarity">
    <text evidence="2">Belongs to the ROK (NagC/XylR) family.</text>
</comment>
<dbReference type="PANTHER" id="PTHR18964:SF149">
    <property type="entry name" value="BIFUNCTIONAL UDP-N-ACETYLGLUCOSAMINE 2-EPIMERASE_N-ACETYLMANNOSAMINE KINASE"/>
    <property type="match status" value="1"/>
</dbReference>
<reference evidence="4 5" key="1">
    <citation type="submission" date="2019-07" db="EMBL/GenBank/DDBJ databases">
        <title>Whole genome shotgun sequence of Oceanobacillus sojae NBRC 105379.</title>
        <authorList>
            <person name="Hosoyama A."/>
            <person name="Uohara A."/>
            <person name="Ohji S."/>
            <person name="Ichikawa N."/>
        </authorList>
    </citation>
    <scope>NUCLEOTIDE SEQUENCE [LARGE SCALE GENOMIC DNA]</scope>
    <source>
        <strain evidence="4 5">NBRC 105379</strain>
    </source>
</reference>
<dbReference type="SUPFAM" id="SSF53067">
    <property type="entry name" value="Actin-like ATPase domain"/>
    <property type="match status" value="1"/>
</dbReference>
<dbReference type="InterPro" id="IPR036390">
    <property type="entry name" value="WH_DNA-bd_sf"/>
</dbReference>
<comment type="caution">
    <text evidence="4">The sequence shown here is derived from an EMBL/GenBank/DDBJ whole genome shotgun (WGS) entry which is preliminary data.</text>
</comment>
<dbReference type="CDD" id="cd24076">
    <property type="entry name" value="ASKHA_ATPase_ROK_BsXylR-like"/>
    <property type="match status" value="1"/>
</dbReference>
<dbReference type="Pfam" id="PF13412">
    <property type="entry name" value="HTH_24"/>
    <property type="match status" value="1"/>
</dbReference>